<keyword evidence="3" id="KW-1003">Cell membrane</keyword>
<dbReference type="AlphaFoldDB" id="A0AB32WMF7"/>
<keyword evidence="15 21" id="KW-0472">Membrane</keyword>
<dbReference type="RefSeq" id="XP_017979870.1">
    <property type="nucleotide sequence ID" value="XM_018124381.1"/>
</dbReference>
<dbReference type="InterPro" id="IPR001245">
    <property type="entry name" value="Ser-Thr/Tyr_kinase_cat_dom"/>
</dbReference>
<dbReference type="EC" id="2.7.11.1" evidence="2"/>
<dbReference type="PROSITE" id="PS00107">
    <property type="entry name" value="PROTEIN_KINASE_ATP"/>
    <property type="match status" value="1"/>
</dbReference>
<sequence>MGLWLPKLEQLLIGGNELNGAIPTSISNASKLTRLDLSSNSFSGYTPIDLGNLRNLQQLNLHSNNLASTLSSQEMSFISSLANCKALRLLDFNDNPLIDGELPIFIGNLSISLQIFDASACKIGGNIPGEIGNLSNLISLEIENNELIGSIPTTIGRLEKLQGLHLDGNKLEGSIPYELCRLKSLGFLYLTANKLAGPIPACLGDLVSLRHLHLGSNKFANSIPSTFTRLIDILQLNLSSNFLSGSIPIDIGKWKVVTIIDFSENQLLNEIPSTIGDLKDLTYLSLSGNRLQGSIPELFGELTGLQFLDLSRNKFSGIIPKSLQRLLYLEYFNVSFNRLHGEIPNGGPFANYSIQSFMGNEALCGAPRLQLPPCTSNSTKHSRKATKLLEFILLPVGSTLLTLAIIVLFFQSRRKHLKQKIDQENSIGLAKWRRITYQELHQATNGFCESKLLGVGSFGSVYQGAFLDGLNVAIKVFNLEVEGSFKSFGVECEVLRYIRHRNLVKIISSCCNVDFKALVLEFMPNGSLEKWLYSHNYFLDMLCRLNIMIEVASALEYLHHGQTIPVAHCDLKPSNVLLDEDMVAHLGDFGIARLLGEEDSAVQTITLATIGYMAPEYGTQGIVSMKGDVYSFGILLMETLTRKKPTDEIFIGEMSLKHWVNESIPSALSQVVDANLLIGKREREHFAIKDCASFVLQLALKCSEELPEERIDMKNVVAKLKKIKIKFLKDSNMRA</sequence>
<dbReference type="Pfam" id="PF07714">
    <property type="entry name" value="PK_Tyr_Ser-Thr"/>
    <property type="match status" value="1"/>
</dbReference>
<feature type="binding site" evidence="20">
    <location>
        <position position="475"/>
    </location>
    <ligand>
        <name>ATP</name>
        <dbReference type="ChEBI" id="CHEBI:30616"/>
    </ligand>
</feature>
<feature type="domain" description="Protein kinase" evidence="22">
    <location>
        <begin position="447"/>
        <end position="728"/>
    </location>
</feature>
<dbReference type="InterPro" id="IPR000719">
    <property type="entry name" value="Prot_kinase_dom"/>
</dbReference>
<dbReference type="SUPFAM" id="SSF52047">
    <property type="entry name" value="RNI-like"/>
    <property type="match status" value="1"/>
</dbReference>
<dbReference type="InterPro" id="IPR008271">
    <property type="entry name" value="Ser/Thr_kinase_AS"/>
</dbReference>
<dbReference type="SMART" id="SM00220">
    <property type="entry name" value="S_TKc"/>
    <property type="match status" value="1"/>
</dbReference>
<dbReference type="PROSITE" id="PS50011">
    <property type="entry name" value="PROTEIN_KINASE_DOM"/>
    <property type="match status" value="1"/>
</dbReference>
<evidence type="ECO:0000256" key="7">
    <source>
        <dbReference type="ARBA" id="ARBA00022679"/>
    </source>
</evidence>
<keyword evidence="8 21" id="KW-0812">Transmembrane</keyword>
<comment type="catalytic activity">
    <reaction evidence="18">
        <text>L-threonyl-[protein] + ATP = O-phospho-L-threonyl-[protein] + ADP + H(+)</text>
        <dbReference type="Rhea" id="RHEA:46608"/>
        <dbReference type="Rhea" id="RHEA-COMP:11060"/>
        <dbReference type="Rhea" id="RHEA-COMP:11605"/>
        <dbReference type="ChEBI" id="CHEBI:15378"/>
        <dbReference type="ChEBI" id="CHEBI:30013"/>
        <dbReference type="ChEBI" id="CHEBI:30616"/>
        <dbReference type="ChEBI" id="CHEBI:61977"/>
        <dbReference type="ChEBI" id="CHEBI:456216"/>
        <dbReference type="EC" id="2.7.11.1"/>
    </reaction>
</comment>
<dbReference type="PROSITE" id="PS51450">
    <property type="entry name" value="LRR"/>
    <property type="match status" value="1"/>
</dbReference>
<gene>
    <name evidence="24" type="primary">LOC108662799</name>
</gene>
<evidence type="ECO:0000256" key="6">
    <source>
        <dbReference type="ARBA" id="ARBA00022614"/>
    </source>
</evidence>
<evidence type="ECO:0000256" key="17">
    <source>
        <dbReference type="ARBA" id="ARBA00023180"/>
    </source>
</evidence>
<evidence type="ECO:0000256" key="1">
    <source>
        <dbReference type="ARBA" id="ARBA00004162"/>
    </source>
</evidence>
<feature type="transmembrane region" description="Helical" evidence="21">
    <location>
        <begin position="388"/>
        <end position="410"/>
    </location>
</feature>
<comment type="subcellular location">
    <subcellularLocation>
        <location evidence="1">Cell membrane</location>
        <topology evidence="1">Single-pass membrane protein</topology>
    </subcellularLocation>
</comment>
<keyword evidence="16" id="KW-0675">Receptor</keyword>
<evidence type="ECO:0000256" key="19">
    <source>
        <dbReference type="ARBA" id="ARBA00048679"/>
    </source>
</evidence>
<name>A0AB32WMF7_THECC</name>
<dbReference type="InterPro" id="IPR001611">
    <property type="entry name" value="Leu-rich_rpt"/>
</dbReference>
<evidence type="ECO:0000256" key="3">
    <source>
        <dbReference type="ARBA" id="ARBA00022475"/>
    </source>
</evidence>
<keyword evidence="10" id="KW-0677">Repeat</keyword>
<evidence type="ECO:0000256" key="4">
    <source>
        <dbReference type="ARBA" id="ARBA00022527"/>
    </source>
</evidence>
<evidence type="ECO:0000313" key="23">
    <source>
        <dbReference type="Proteomes" id="UP000694886"/>
    </source>
</evidence>
<dbReference type="InterPro" id="IPR051809">
    <property type="entry name" value="Plant_receptor-like_S/T_kinase"/>
</dbReference>
<dbReference type="FunFam" id="3.80.10.10:FF:000095">
    <property type="entry name" value="LRR receptor-like serine/threonine-protein kinase GSO1"/>
    <property type="match status" value="1"/>
</dbReference>
<proteinExistence type="predicted"/>
<keyword evidence="14 21" id="KW-1133">Transmembrane helix</keyword>
<dbReference type="PROSITE" id="PS00108">
    <property type="entry name" value="PROTEIN_KINASE_ST"/>
    <property type="match status" value="1"/>
</dbReference>
<evidence type="ECO:0000313" key="24">
    <source>
        <dbReference type="RefSeq" id="XP_017979870.1"/>
    </source>
</evidence>
<dbReference type="KEGG" id="tcc:108662799"/>
<evidence type="ECO:0000256" key="20">
    <source>
        <dbReference type="PROSITE-ProRule" id="PRU10141"/>
    </source>
</evidence>
<dbReference type="Pfam" id="PF13855">
    <property type="entry name" value="LRR_8"/>
    <property type="match status" value="2"/>
</dbReference>
<dbReference type="InterPro" id="IPR011009">
    <property type="entry name" value="Kinase-like_dom_sf"/>
</dbReference>
<evidence type="ECO:0000256" key="5">
    <source>
        <dbReference type="ARBA" id="ARBA00022553"/>
    </source>
</evidence>
<dbReference type="InterPro" id="IPR017441">
    <property type="entry name" value="Protein_kinase_ATP_BS"/>
</dbReference>
<evidence type="ECO:0000256" key="11">
    <source>
        <dbReference type="ARBA" id="ARBA00022741"/>
    </source>
</evidence>
<dbReference type="PANTHER" id="PTHR27008">
    <property type="entry name" value="OS04G0122200 PROTEIN"/>
    <property type="match status" value="1"/>
</dbReference>
<keyword evidence="4" id="KW-0723">Serine/threonine-protein kinase</keyword>
<dbReference type="GO" id="GO:0004674">
    <property type="term" value="F:protein serine/threonine kinase activity"/>
    <property type="evidence" value="ECO:0007669"/>
    <property type="project" value="UniProtKB-KW"/>
</dbReference>
<dbReference type="GO" id="GO:0005886">
    <property type="term" value="C:plasma membrane"/>
    <property type="evidence" value="ECO:0007669"/>
    <property type="project" value="UniProtKB-SubCell"/>
</dbReference>
<keyword evidence="7" id="KW-0808">Transferase</keyword>
<dbReference type="Gramene" id="Tc07v2_t013760.1">
    <property type="protein sequence ID" value="Tc07v2_p013760.1"/>
    <property type="gene ID" value="Tc07v2_g013760"/>
</dbReference>
<evidence type="ECO:0000256" key="16">
    <source>
        <dbReference type="ARBA" id="ARBA00023170"/>
    </source>
</evidence>
<dbReference type="GO" id="GO:0005524">
    <property type="term" value="F:ATP binding"/>
    <property type="evidence" value="ECO:0007669"/>
    <property type="project" value="UniProtKB-UniRule"/>
</dbReference>
<dbReference type="SMART" id="SM00369">
    <property type="entry name" value="LRR_TYP"/>
    <property type="match status" value="6"/>
</dbReference>
<evidence type="ECO:0000259" key="22">
    <source>
        <dbReference type="PROSITE" id="PS50011"/>
    </source>
</evidence>
<dbReference type="GeneID" id="108662799"/>
<protein>
    <recommendedName>
        <fullName evidence="2">non-specific serine/threonine protein kinase</fullName>
        <ecNumber evidence="2">2.7.11.1</ecNumber>
    </recommendedName>
</protein>
<keyword evidence="17" id="KW-0325">Glycoprotein</keyword>
<keyword evidence="6" id="KW-0433">Leucine-rich repeat</keyword>
<evidence type="ECO:0000256" key="14">
    <source>
        <dbReference type="ARBA" id="ARBA00022989"/>
    </source>
</evidence>
<dbReference type="Gene3D" id="1.10.510.10">
    <property type="entry name" value="Transferase(Phosphotransferase) domain 1"/>
    <property type="match status" value="1"/>
</dbReference>
<dbReference type="Gene3D" id="3.80.10.10">
    <property type="entry name" value="Ribonuclease Inhibitor"/>
    <property type="match status" value="2"/>
</dbReference>
<reference evidence="24" key="2">
    <citation type="submission" date="2025-08" db="UniProtKB">
        <authorList>
            <consortium name="RefSeq"/>
        </authorList>
    </citation>
    <scope>IDENTIFICATION</scope>
</reference>
<keyword evidence="12" id="KW-0418">Kinase</keyword>
<evidence type="ECO:0000256" key="10">
    <source>
        <dbReference type="ARBA" id="ARBA00022737"/>
    </source>
</evidence>
<keyword evidence="9" id="KW-0732">Signal</keyword>
<evidence type="ECO:0000256" key="12">
    <source>
        <dbReference type="ARBA" id="ARBA00022777"/>
    </source>
</evidence>
<comment type="catalytic activity">
    <reaction evidence="19">
        <text>L-seryl-[protein] + ATP = O-phospho-L-seryl-[protein] + ADP + H(+)</text>
        <dbReference type="Rhea" id="RHEA:17989"/>
        <dbReference type="Rhea" id="RHEA-COMP:9863"/>
        <dbReference type="Rhea" id="RHEA-COMP:11604"/>
        <dbReference type="ChEBI" id="CHEBI:15378"/>
        <dbReference type="ChEBI" id="CHEBI:29999"/>
        <dbReference type="ChEBI" id="CHEBI:30616"/>
        <dbReference type="ChEBI" id="CHEBI:83421"/>
        <dbReference type="ChEBI" id="CHEBI:456216"/>
        <dbReference type="EC" id="2.7.11.1"/>
    </reaction>
</comment>
<dbReference type="PANTHER" id="PTHR27008:SF585">
    <property type="entry name" value="PROTEIN KINASE DOMAIN-CONTAINING PROTEIN"/>
    <property type="match status" value="1"/>
</dbReference>
<dbReference type="FunFam" id="3.30.200.20:FF:000661">
    <property type="entry name" value="Serine-threonine protein kinase plant-type"/>
    <property type="match status" value="1"/>
</dbReference>
<evidence type="ECO:0000256" key="9">
    <source>
        <dbReference type="ARBA" id="ARBA00022729"/>
    </source>
</evidence>
<accession>A0AB32WMF7</accession>
<reference evidence="23" key="1">
    <citation type="journal article" date="1997" name="Nucleic Acids Res.">
        <title>tRNAscan-SE: a program for improved detection of transfer RNA genes in genomic sequence.</title>
        <authorList>
            <person name="Lowe T.M."/>
            <person name="Eddy S.R."/>
        </authorList>
    </citation>
    <scope>NUCLEOTIDE SEQUENCE [LARGE SCALE GENOMIC DNA]</scope>
    <source>
        <strain evidence="23">r\B97-61/B2</strain>
    </source>
</reference>
<dbReference type="Pfam" id="PF00560">
    <property type="entry name" value="LRR_1"/>
    <property type="match status" value="2"/>
</dbReference>
<evidence type="ECO:0000256" key="15">
    <source>
        <dbReference type="ARBA" id="ARBA00023136"/>
    </source>
</evidence>
<keyword evidence="5" id="KW-0597">Phosphoprotein</keyword>
<dbReference type="SUPFAM" id="SSF56112">
    <property type="entry name" value="Protein kinase-like (PK-like)"/>
    <property type="match status" value="1"/>
</dbReference>
<evidence type="ECO:0000256" key="18">
    <source>
        <dbReference type="ARBA" id="ARBA00047899"/>
    </source>
</evidence>
<evidence type="ECO:0000256" key="2">
    <source>
        <dbReference type="ARBA" id="ARBA00012513"/>
    </source>
</evidence>
<evidence type="ECO:0000256" key="21">
    <source>
        <dbReference type="SAM" id="Phobius"/>
    </source>
</evidence>
<evidence type="ECO:0000256" key="13">
    <source>
        <dbReference type="ARBA" id="ARBA00022840"/>
    </source>
</evidence>
<organism evidence="23 24">
    <name type="scientific">Theobroma cacao</name>
    <name type="common">Cacao</name>
    <name type="synonym">Cocoa</name>
    <dbReference type="NCBI Taxonomy" id="3641"/>
    <lineage>
        <taxon>Eukaryota</taxon>
        <taxon>Viridiplantae</taxon>
        <taxon>Streptophyta</taxon>
        <taxon>Embryophyta</taxon>
        <taxon>Tracheophyta</taxon>
        <taxon>Spermatophyta</taxon>
        <taxon>Magnoliopsida</taxon>
        <taxon>eudicotyledons</taxon>
        <taxon>Gunneridae</taxon>
        <taxon>Pentapetalae</taxon>
        <taxon>rosids</taxon>
        <taxon>malvids</taxon>
        <taxon>Malvales</taxon>
        <taxon>Malvaceae</taxon>
        <taxon>Byttnerioideae</taxon>
        <taxon>Theobroma</taxon>
    </lineage>
</organism>
<dbReference type="Gene3D" id="3.30.200.20">
    <property type="entry name" value="Phosphorylase Kinase, domain 1"/>
    <property type="match status" value="1"/>
</dbReference>
<keyword evidence="11 20" id="KW-0547">Nucleotide-binding</keyword>
<dbReference type="InterPro" id="IPR032675">
    <property type="entry name" value="LRR_dom_sf"/>
</dbReference>
<dbReference type="InterPro" id="IPR003591">
    <property type="entry name" value="Leu-rich_rpt_typical-subtyp"/>
</dbReference>
<keyword evidence="13 20" id="KW-0067">ATP-binding</keyword>
<evidence type="ECO:0000256" key="8">
    <source>
        <dbReference type="ARBA" id="ARBA00022692"/>
    </source>
</evidence>
<dbReference type="FunFam" id="1.10.510.10:FF:000358">
    <property type="entry name" value="Putative leucine-rich repeat receptor-like serine/threonine-protein kinase"/>
    <property type="match status" value="1"/>
</dbReference>
<dbReference type="Proteomes" id="UP000694886">
    <property type="component" value="Chromosome 7"/>
</dbReference>